<comment type="caution">
    <text evidence="1">The sequence shown here is derived from an EMBL/GenBank/DDBJ whole genome shotgun (WGS) entry which is preliminary data.</text>
</comment>
<name>A0AAV5V2X3_9BILA</name>
<keyword evidence="2" id="KW-1185">Reference proteome</keyword>
<evidence type="ECO:0000313" key="1">
    <source>
        <dbReference type="EMBL" id="GMT13413.1"/>
    </source>
</evidence>
<reference evidence="1" key="1">
    <citation type="submission" date="2023-10" db="EMBL/GenBank/DDBJ databases">
        <title>Genome assembly of Pristionchus species.</title>
        <authorList>
            <person name="Yoshida K."/>
            <person name="Sommer R.J."/>
        </authorList>
    </citation>
    <scope>NUCLEOTIDE SEQUENCE</scope>
    <source>
        <strain evidence="1">RS5133</strain>
    </source>
</reference>
<dbReference type="Proteomes" id="UP001432322">
    <property type="component" value="Unassembled WGS sequence"/>
</dbReference>
<feature type="non-terminal residue" evidence="1">
    <location>
        <position position="149"/>
    </location>
</feature>
<dbReference type="AlphaFoldDB" id="A0AAV5V2X3"/>
<accession>A0AAV5V2X3</accession>
<organism evidence="1 2">
    <name type="scientific">Pristionchus fissidentatus</name>
    <dbReference type="NCBI Taxonomy" id="1538716"/>
    <lineage>
        <taxon>Eukaryota</taxon>
        <taxon>Metazoa</taxon>
        <taxon>Ecdysozoa</taxon>
        <taxon>Nematoda</taxon>
        <taxon>Chromadorea</taxon>
        <taxon>Rhabditida</taxon>
        <taxon>Rhabditina</taxon>
        <taxon>Diplogasteromorpha</taxon>
        <taxon>Diplogasteroidea</taxon>
        <taxon>Neodiplogasteridae</taxon>
        <taxon>Pristionchus</taxon>
    </lineage>
</organism>
<protein>
    <submittedName>
        <fullName evidence="1">Uncharacterized protein</fullName>
    </submittedName>
</protein>
<proteinExistence type="predicted"/>
<dbReference type="EMBL" id="BTSY01000002">
    <property type="protein sequence ID" value="GMT13413.1"/>
    <property type="molecule type" value="Genomic_DNA"/>
</dbReference>
<gene>
    <name evidence="1" type="ORF">PFISCL1PPCAC_4710</name>
</gene>
<evidence type="ECO:0000313" key="2">
    <source>
        <dbReference type="Proteomes" id="UP001432322"/>
    </source>
</evidence>
<sequence length="149" mass="16598">MCRNGFLGTVFIDHADFSVETVNVIHLLNVCGDGLQRNSNRDVTGLRRIGSVIPLTTAGREEAIRELAGRFADQNGFSSHTIDGRGSDAPYVISSCIFDASQLELCRELRQSKDGEWDMLETTKNISRAIGNLFPAIVNFPDFCLWERM</sequence>